<feature type="compositionally biased region" description="Polar residues" evidence="1">
    <location>
        <begin position="21"/>
        <end position="35"/>
    </location>
</feature>
<comment type="caution">
    <text evidence="2">The sequence shown here is derived from an EMBL/GenBank/DDBJ whole genome shotgun (WGS) entry which is preliminary data.</text>
</comment>
<protein>
    <submittedName>
        <fullName evidence="2">Uncharacterized protein</fullName>
    </submittedName>
</protein>
<accession>A0A484FJC0</accession>
<dbReference type="AlphaFoldDB" id="A0A484FJC0"/>
<organism evidence="2 3">
    <name type="scientific">Colletotrichum orbiculare (strain 104-T / ATCC 96160 / CBS 514.97 / LARS 414 / MAFF 240422)</name>
    <name type="common">Cucumber anthracnose fungus</name>
    <name type="synonym">Colletotrichum lagenarium</name>
    <dbReference type="NCBI Taxonomy" id="1213857"/>
    <lineage>
        <taxon>Eukaryota</taxon>
        <taxon>Fungi</taxon>
        <taxon>Dikarya</taxon>
        <taxon>Ascomycota</taxon>
        <taxon>Pezizomycotina</taxon>
        <taxon>Sordariomycetes</taxon>
        <taxon>Hypocreomycetidae</taxon>
        <taxon>Glomerellales</taxon>
        <taxon>Glomerellaceae</taxon>
        <taxon>Colletotrichum</taxon>
        <taxon>Colletotrichum orbiculare species complex</taxon>
    </lineage>
</organism>
<evidence type="ECO:0000256" key="1">
    <source>
        <dbReference type="SAM" id="MobiDB-lite"/>
    </source>
</evidence>
<dbReference type="EMBL" id="AMCV02000023">
    <property type="protein sequence ID" value="TDZ18460.1"/>
    <property type="molecule type" value="Genomic_DNA"/>
</dbReference>
<gene>
    <name evidence="2" type="ORF">Cob_v008471</name>
</gene>
<keyword evidence="3" id="KW-1185">Reference proteome</keyword>
<reference evidence="3" key="2">
    <citation type="journal article" date="2019" name="Mol. Plant Microbe Interact.">
        <title>Genome sequence resources for four phytopathogenic fungi from the Colletotrichum orbiculare species complex.</title>
        <authorList>
            <person name="Gan P."/>
            <person name="Tsushima A."/>
            <person name="Narusaka M."/>
            <person name="Narusaka Y."/>
            <person name="Takano Y."/>
            <person name="Kubo Y."/>
            <person name="Shirasu K."/>
        </authorList>
    </citation>
    <scope>GENOME REANNOTATION</scope>
    <source>
        <strain evidence="3">104-T / ATCC 96160 / CBS 514.97 / LARS 414 / MAFF 240422</strain>
    </source>
</reference>
<feature type="region of interest" description="Disordered" evidence="1">
    <location>
        <begin position="1"/>
        <end position="53"/>
    </location>
</feature>
<evidence type="ECO:0000313" key="2">
    <source>
        <dbReference type="EMBL" id="TDZ18460.1"/>
    </source>
</evidence>
<dbReference type="Proteomes" id="UP000014480">
    <property type="component" value="Unassembled WGS sequence"/>
</dbReference>
<proteinExistence type="predicted"/>
<evidence type="ECO:0000313" key="3">
    <source>
        <dbReference type="Proteomes" id="UP000014480"/>
    </source>
</evidence>
<reference evidence="3" key="1">
    <citation type="journal article" date="2013" name="New Phytol.">
        <title>Comparative genomic and transcriptomic analyses reveal the hemibiotrophic stage shift of Colletotrichum fungi.</title>
        <authorList>
            <person name="Gan P."/>
            <person name="Ikeda K."/>
            <person name="Irieda H."/>
            <person name="Narusaka M."/>
            <person name="O'Connell R.J."/>
            <person name="Narusaka Y."/>
            <person name="Takano Y."/>
            <person name="Kubo Y."/>
            <person name="Shirasu K."/>
        </authorList>
    </citation>
    <scope>NUCLEOTIDE SEQUENCE [LARGE SCALE GENOMIC DNA]</scope>
    <source>
        <strain evidence="3">104-T / ATCC 96160 / CBS 514.97 / LARS 414 / MAFF 240422</strain>
    </source>
</reference>
<sequence length="73" mass="7880">MSARGGSRPPPRGRPNKVTKPASQGTTKPTPSRHSPQLPRRLKRNSHNSSSSSIIIIIIITNINNTIPTTLST</sequence>
<name>A0A484FJC0_COLOR</name>